<dbReference type="Gene3D" id="1.10.540.10">
    <property type="entry name" value="Acyl-CoA dehydrogenase/oxidase, N-terminal domain"/>
    <property type="match status" value="1"/>
</dbReference>
<evidence type="ECO:0000259" key="23">
    <source>
        <dbReference type="Pfam" id="PF00441"/>
    </source>
</evidence>
<evidence type="ECO:0000256" key="19">
    <source>
        <dbReference type="PIRSR" id="PIRSR634183-1"/>
    </source>
</evidence>
<accession>A0A7M7NEV9</accession>
<comment type="function">
    <text evidence="14">Catalyzes the conversion of isovaleryl-CoA/3-methylbutanoyl-CoA to 3-methylbut-2-enoyl-CoA as an intermediate step in the leucine (Leu) catabolic pathway. To a lesser extent, is also able to catalyze the oxidation of other saturated short-chain acyl-CoA thioesters as pentanoyl-CoA, hexenoyl-CoA and butenoyl-CoA.</text>
</comment>
<dbReference type="GO" id="GO:0005739">
    <property type="term" value="C:mitochondrion"/>
    <property type="evidence" value="ECO:0000318"/>
    <property type="project" value="GO_Central"/>
</dbReference>
<dbReference type="Gene3D" id="2.40.110.10">
    <property type="entry name" value="Butyryl-CoA Dehydrogenase, subunit A, domain 2"/>
    <property type="match status" value="1"/>
</dbReference>
<dbReference type="InterPro" id="IPR006091">
    <property type="entry name" value="Acyl-CoA_Oxase/DH_mid-dom"/>
</dbReference>
<dbReference type="PANTHER" id="PTHR43884:SF12">
    <property type="entry name" value="ISOVALERYL-COA DEHYDROGENASE, MITOCHONDRIAL-RELATED"/>
    <property type="match status" value="1"/>
</dbReference>
<evidence type="ECO:0000256" key="9">
    <source>
        <dbReference type="ARBA" id="ARBA00022827"/>
    </source>
</evidence>
<proteinExistence type="inferred from homology"/>
<keyword evidence="11 22" id="KW-0560">Oxidoreductase</keyword>
<protein>
    <recommendedName>
        <fullName evidence="7">Isovaleryl-CoA dehydrogenase, mitochondrial</fullName>
        <ecNumber evidence="6">1.3.8.1</ecNumber>
        <ecNumber evidence="5">1.3.8.4</ecNumber>
    </recommendedName>
    <alternativeName>
        <fullName evidence="13">Butyryl-CoA dehydrogenase</fullName>
    </alternativeName>
</protein>
<evidence type="ECO:0000256" key="18">
    <source>
        <dbReference type="ARBA" id="ARBA00052875"/>
    </source>
</evidence>
<dbReference type="EC" id="1.3.8.4" evidence="5"/>
<feature type="binding site" evidence="21">
    <location>
        <position position="317"/>
    </location>
    <ligand>
        <name>FAD</name>
        <dbReference type="ChEBI" id="CHEBI:57692"/>
    </ligand>
</feature>
<comment type="subcellular location">
    <subcellularLocation>
        <location evidence="2">Mitochondrion</location>
    </subcellularLocation>
</comment>
<organism evidence="26 27">
    <name type="scientific">Strongylocentrotus purpuratus</name>
    <name type="common">Purple sea urchin</name>
    <dbReference type="NCBI Taxonomy" id="7668"/>
    <lineage>
        <taxon>Eukaryota</taxon>
        <taxon>Metazoa</taxon>
        <taxon>Echinodermata</taxon>
        <taxon>Eleutherozoa</taxon>
        <taxon>Echinozoa</taxon>
        <taxon>Echinoidea</taxon>
        <taxon>Euechinoidea</taxon>
        <taxon>Echinacea</taxon>
        <taxon>Camarodonta</taxon>
        <taxon>Echinidea</taxon>
        <taxon>Strongylocentrotidae</taxon>
        <taxon>Strongylocentrotus</taxon>
    </lineage>
</organism>
<dbReference type="PROSITE" id="PS00072">
    <property type="entry name" value="ACYL_COA_DH_1"/>
    <property type="match status" value="1"/>
</dbReference>
<dbReference type="InterPro" id="IPR036250">
    <property type="entry name" value="AcylCo_DH-like_C"/>
</dbReference>
<comment type="catalytic activity">
    <reaction evidence="16">
        <text>pentanoyl-CoA + oxidized [electron-transfer flavoprotein] + H(+) = (2E)-pentenoyl-CoA + reduced [electron-transfer flavoprotein]</text>
        <dbReference type="Rhea" id="RHEA:43456"/>
        <dbReference type="Rhea" id="RHEA-COMP:10685"/>
        <dbReference type="Rhea" id="RHEA-COMP:10686"/>
        <dbReference type="ChEBI" id="CHEBI:15378"/>
        <dbReference type="ChEBI" id="CHEBI:57389"/>
        <dbReference type="ChEBI" id="CHEBI:57692"/>
        <dbReference type="ChEBI" id="CHEBI:58307"/>
        <dbReference type="ChEBI" id="CHEBI:86160"/>
    </reaction>
</comment>
<evidence type="ECO:0000256" key="4">
    <source>
        <dbReference type="ARBA" id="ARBA00009347"/>
    </source>
</evidence>
<dbReference type="GO" id="GO:0006552">
    <property type="term" value="P:L-leucine catabolic process"/>
    <property type="evidence" value="ECO:0000318"/>
    <property type="project" value="GO_Central"/>
</dbReference>
<dbReference type="EnsemblMetazoa" id="XM_030979609">
    <property type="protein sequence ID" value="XP_030835469"/>
    <property type="gene ID" value="LOC591888"/>
</dbReference>
<feature type="binding site" evidence="21">
    <location>
        <position position="328"/>
    </location>
    <ligand>
        <name>FAD</name>
        <dbReference type="ChEBI" id="CHEBI:57692"/>
    </ligand>
</feature>
<dbReference type="Pfam" id="PF00441">
    <property type="entry name" value="Acyl-CoA_dh_1"/>
    <property type="match status" value="1"/>
</dbReference>
<feature type="binding site" evidence="21">
    <location>
        <begin position="414"/>
        <end position="416"/>
    </location>
    <ligand>
        <name>FAD</name>
        <dbReference type="ChEBI" id="CHEBI:57692"/>
    </ligand>
</feature>
<dbReference type="OMA" id="YNVERMM"/>
<dbReference type="AlphaFoldDB" id="A0A7M7NEV9"/>
<dbReference type="OrthoDB" id="9988775at2759"/>
<dbReference type="RefSeq" id="XP_030835469.1">
    <property type="nucleotide sequence ID" value="XM_030979609.1"/>
</dbReference>
<dbReference type="InterPro" id="IPR009075">
    <property type="entry name" value="AcylCo_DH/oxidase_C"/>
</dbReference>
<dbReference type="SUPFAM" id="SSF47203">
    <property type="entry name" value="Acyl-CoA dehydrogenase C-terminal domain-like"/>
    <property type="match status" value="1"/>
</dbReference>
<evidence type="ECO:0000256" key="12">
    <source>
        <dbReference type="ARBA" id="ARBA00023128"/>
    </source>
</evidence>
<feature type="domain" description="Acyl-CoA dehydrogenase/oxidase C-terminal" evidence="23">
    <location>
        <begin position="278"/>
        <end position="426"/>
    </location>
</feature>
<evidence type="ECO:0000256" key="5">
    <source>
        <dbReference type="ARBA" id="ARBA00012044"/>
    </source>
</evidence>
<evidence type="ECO:0000256" key="3">
    <source>
        <dbReference type="ARBA" id="ARBA00004898"/>
    </source>
</evidence>
<evidence type="ECO:0000256" key="6">
    <source>
        <dbReference type="ARBA" id="ARBA00012046"/>
    </source>
</evidence>
<feature type="binding site" evidence="21">
    <location>
        <begin position="385"/>
        <end position="389"/>
    </location>
    <ligand>
        <name>FAD</name>
        <dbReference type="ChEBI" id="CHEBI:57692"/>
    </ligand>
</feature>
<evidence type="ECO:0000313" key="27">
    <source>
        <dbReference type="Proteomes" id="UP000007110"/>
    </source>
</evidence>
<dbReference type="KEGG" id="spu:591888"/>
<dbReference type="Pfam" id="PF02770">
    <property type="entry name" value="Acyl-CoA_dh_M"/>
    <property type="match status" value="1"/>
</dbReference>
<dbReference type="GeneID" id="591888"/>
<dbReference type="InterPro" id="IPR009100">
    <property type="entry name" value="AcylCoA_DH/oxidase_NM_dom_sf"/>
</dbReference>
<evidence type="ECO:0000256" key="17">
    <source>
        <dbReference type="ARBA" id="ARBA00048375"/>
    </source>
</evidence>
<comment type="catalytic activity">
    <reaction evidence="18">
        <text>3-methylbutanoyl-CoA + oxidized [electron-transfer flavoprotein] + H(+) = 3-methylbut-2-enoyl-CoA + reduced [electron-transfer flavoprotein]</text>
        <dbReference type="Rhea" id="RHEA:12276"/>
        <dbReference type="Rhea" id="RHEA-COMP:10685"/>
        <dbReference type="Rhea" id="RHEA-COMP:10686"/>
        <dbReference type="ChEBI" id="CHEBI:15378"/>
        <dbReference type="ChEBI" id="CHEBI:57344"/>
        <dbReference type="ChEBI" id="CHEBI:57345"/>
        <dbReference type="ChEBI" id="CHEBI:57692"/>
        <dbReference type="ChEBI" id="CHEBI:58307"/>
        <dbReference type="EC" id="1.3.8.4"/>
    </reaction>
</comment>
<evidence type="ECO:0000259" key="24">
    <source>
        <dbReference type="Pfam" id="PF02770"/>
    </source>
</evidence>
<dbReference type="PROSITE" id="PS00073">
    <property type="entry name" value="ACYL_COA_DH_2"/>
    <property type="match status" value="1"/>
</dbReference>
<dbReference type="UniPathway" id="UPA00363">
    <property type="reaction ID" value="UER00860"/>
</dbReference>
<dbReference type="GO" id="GO:0050660">
    <property type="term" value="F:flavin adenine dinucleotide binding"/>
    <property type="evidence" value="ECO:0007669"/>
    <property type="project" value="InterPro"/>
</dbReference>
<dbReference type="InterPro" id="IPR034183">
    <property type="entry name" value="IVD"/>
</dbReference>
<dbReference type="SUPFAM" id="SSF56645">
    <property type="entry name" value="Acyl-CoA dehydrogenase NM domain-like"/>
    <property type="match status" value="1"/>
</dbReference>
<keyword evidence="12" id="KW-0496">Mitochondrion</keyword>
<reference evidence="26" key="2">
    <citation type="submission" date="2021-01" db="UniProtKB">
        <authorList>
            <consortium name="EnsemblMetazoa"/>
        </authorList>
    </citation>
    <scope>IDENTIFICATION</scope>
</reference>
<feature type="binding site" evidence="21">
    <location>
        <begin position="204"/>
        <end position="206"/>
    </location>
    <ligand>
        <name>FAD</name>
        <dbReference type="ChEBI" id="CHEBI:57692"/>
    </ligand>
</feature>
<dbReference type="FunFam" id="2.40.110.10:FF:000004">
    <property type="entry name" value="Isovaleryl-CoA dehydrogenase, mitochondrial"/>
    <property type="match status" value="1"/>
</dbReference>
<comment type="catalytic activity">
    <reaction evidence="15">
        <text>butanoyl-CoA + oxidized [electron-transfer flavoprotein] + H(+) = (2E)-butenoyl-CoA + reduced [electron-transfer flavoprotein]</text>
        <dbReference type="Rhea" id="RHEA:24004"/>
        <dbReference type="Rhea" id="RHEA-COMP:10685"/>
        <dbReference type="Rhea" id="RHEA-COMP:10686"/>
        <dbReference type="ChEBI" id="CHEBI:15378"/>
        <dbReference type="ChEBI" id="CHEBI:57332"/>
        <dbReference type="ChEBI" id="CHEBI:57371"/>
        <dbReference type="ChEBI" id="CHEBI:57692"/>
        <dbReference type="ChEBI" id="CHEBI:58307"/>
        <dbReference type="EC" id="1.3.8.1"/>
    </reaction>
</comment>
<evidence type="ECO:0000259" key="25">
    <source>
        <dbReference type="Pfam" id="PF02771"/>
    </source>
</evidence>
<feature type="binding site" evidence="20">
    <location>
        <begin position="412"/>
        <end position="413"/>
    </location>
    <ligand>
        <name>substrate</name>
    </ligand>
</feature>
<dbReference type="Gene3D" id="1.20.140.10">
    <property type="entry name" value="Butyryl-CoA Dehydrogenase, subunit A, domain 3"/>
    <property type="match status" value="1"/>
</dbReference>
<evidence type="ECO:0000256" key="7">
    <source>
        <dbReference type="ARBA" id="ARBA00018258"/>
    </source>
</evidence>
<evidence type="ECO:0000256" key="15">
    <source>
        <dbReference type="ARBA" id="ARBA00047736"/>
    </source>
</evidence>
<feature type="binding site" evidence="21">
    <location>
        <begin position="171"/>
        <end position="180"/>
    </location>
    <ligand>
        <name>FAD</name>
        <dbReference type="ChEBI" id="CHEBI:57692"/>
    </ligand>
</feature>
<name>A0A7M7NEV9_STRPU</name>
<evidence type="ECO:0000256" key="8">
    <source>
        <dbReference type="ARBA" id="ARBA00022630"/>
    </source>
</evidence>
<dbReference type="PANTHER" id="PTHR43884">
    <property type="entry name" value="ACYL-COA DEHYDROGENASE"/>
    <property type="match status" value="1"/>
</dbReference>
<feature type="domain" description="Acyl-CoA oxidase/dehydrogenase middle" evidence="24">
    <location>
        <begin position="170"/>
        <end position="266"/>
    </location>
</feature>
<keyword evidence="27" id="KW-1185">Reference proteome</keyword>
<dbReference type="CDD" id="cd01156">
    <property type="entry name" value="IVD"/>
    <property type="match status" value="1"/>
</dbReference>
<sequence>MASLAQRVIRASPTILPKFCRAASPLTTSCGRKSSSGVSTFFEIDDVVSGLTEEEIQLRETVFKFAKEHVYPIAAELDKTDNFVGMREFWKKAGEMGFHGITAPVEYGGVGGSYMDQVLILEEISRASASVALSMGAHSNLCINQMVRNASAEQKEKYLPGLIRGDQIGALAMSESGSGSDVLSMRLKAEKKGDYYVLNGNKFWITNGCDADVLLVYAKTDFSAEAKDGVTTFIIEKGMEGFRSAQKVDKLGMRGSSTCELVFEDCKIPVENVLGGVNRGVNILMSGLNIERLIIATAPIGIMQACMDVAIPYVHQRKQFGRPIGEFQLMQGKMADMYSRLNACRSYVYNVARAMDRGHITNKNSAAVALFAAENATQVALDAIQCLGGNGYINDYPVGRFLRDAKLNEIGAGTSEIRRLIIGRALNEEYRA</sequence>
<keyword evidence="8 22" id="KW-0285">Flavoprotein</keyword>
<dbReference type="InterPro" id="IPR046373">
    <property type="entry name" value="Acyl-CoA_Oxase/DH_mid-dom_sf"/>
</dbReference>
<feature type="domain" description="Acyl-CoA dehydrogenase/oxidase N-terminal" evidence="25">
    <location>
        <begin position="52"/>
        <end position="166"/>
    </location>
</feature>
<comment type="catalytic activity">
    <reaction evidence="17">
        <text>hexanoyl-CoA + oxidized [electron-transfer flavoprotein] + H(+) = (2E)-hexenoyl-CoA + reduced [electron-transfer flavoprotein]</text>
        <dbReference type="Rhea" id="RHEA:43464"/>
        <dbReference type="Rhea" id="RHEA-COMP:10685"/>
        <dbReference type="Rhea" id="RHEA-COMP:10686"/>
        <dbReference type="ChEBI" id="CHEBI:15378"/>
        <dbReference type="ChEBI" id="CHEBI:57692"/>
        <dbReference type="ChEBI" id="CHEBI:58307"/>
        <dbReference type="ChEBI" id="CHEBI:62077"/>
        <dbReference type="ChEBI" id="CHEBI:62620"/>
    </reaction>
</comment>
<dbReference type="Pfam" id="PF02771">
    <property type="entry name" value="Acyl-CoA_dh_N"/>
    <property type="match status" value="1"/>
</dbReference>
<evidence type="ECO:0000256" key="14">
    <source>
        <dbReference type="ARBA" id="ARBA00045583"/>
    </source>
</evidence>
<reference evidence="27" key="1">
    <citation type="submission" date="2015-02" db="EMBL/GenBank/DDBJ databases">
        <title>Genome sequencing for Strongylocentrotus purpuratus.</title>
        <authorList>
            <person name="Murali S."/>
            <person name="Liu Y."/>
            <person name="Vee V."/>
            <person name="English A."/>
            <person name="Wang M."/>
            <person name="Skinner E."/>
            <person name="Han Y."/>
            <person name="Muzny D.M."/>
            <person name="Worley K.C."/>
            <person name="Gibbs R.A."/>
        </authorList>
    </citation>
    <scope>NUCLEOTIDE SEQUENCE</scope>
</reference>
<evidence type="ECO:0000256" key="2">
    <source>
        <dbReference type="ARBA" id="ARBA00004173"/>
    </source>
</evidence>
<evidence type="ECO:0000256" key="21">
    <source>
        <dbReference type="PIRSR" id="PIRSR634183-3"/>
    </source>
</evidence>
<evidence type="ECO:0000256" key="11">
    <source>
        <dbReference type="ARBA" id="ARBA00023002"/>
    </source>
</evidence>
<keyword evidence="10" id="KW-0809">Transit peptide</keyword>
<evidence type="ECO:0000256" key="1">
    <source>
        <dbReference type="ARBA" id="ARBA00001974"/>
    </source>
</evidence>
<comment type="pathway">
    <text evidence="3">Amino-acid degradation; L-leucine degradation; (S)-3-hydroxy-3-methylglutaryl-CoA from 3-isovaleryl-CoA: step 1/3.</text>
</comment>
<evidence type="ECO:0000256" key="10">
    <source>
        <dbReference type="ARBA" id="ARBA00022946"/>
    </source>
</evidence>
<dbReference type="FunFam" id="1.10.540.10:FF:000007">
    <property type="entry name" value="Isovaleryl-CoA dehydrogenase, mitochondrial"/>
    <property type="match status" value="1"/>
</dbReference>
<evidence type="ECO:0000313" key="26">
    <source>
        <dbReference type="EnsemblMetazoa" id="XP_030835469"/>
    </source>
</evidence>
<dbReference type="InterPro" id="IPR013786">
    <property type="entry name" value="AcylCoA_DH/ox_N"/>
</dbReference>
<comment type="similarity">
    <text evidence="4 22">Belongs to the acyl-CoA dehydrogenase family.</text>
</comment>
<feature type="binding site" evidence="20">
    <location>
        <position position="180"/>
    </location>
    <ligand>
        <name>substrate</name>
    </ligand>
</feature>
<evidence type="ECO:0000256" key="13">
    <source>
        <dbReference type="ARBA" id="ARBA00031895"/>
    </source>
</evidence>
<dbReference type="Proteomes" id="UP000007110">
    <property type="component" value="Unassembled WGS sequence"/>
</dbReference>
<comment type="cofactor">
    <cofactor evidence="1 21 22">
        <name>FAD</name>
        <dbReference type="ChEBI" id="CHEBI:57692"/>
    </cofactor>
</comment>
<evidence type="ECO:0000256" key="16">
    <source>
        <dbReference type="ARBA" id="ARBA00048345"/>
    </source>
</evidence>
<dbReference type="InParanoid" id="A0A7M7NEV9"/>
<evidence type="ECO:0000256" key="20">
    <source>
        <dbReference type="PIRSR" id="PIRSR634183-2"/>
    </source>
</evidence>
<dbReference type="EC" id="1.3.8.1" evidence="6"/>
<keyword evidence="9 21" id="KW-0274">FAD</keyword>
<dbReference type="GO" id="GO:0008470">
    <property type="term" value="F:3-methylbutanoyl-CoA dehydrogenase activity"/>
    <property type="evidence" value="ECO:0000318"/>
    <property type="project" value="GO_Central"/>
</dbReference>
<dbReference type="FunFam" id="1.20.140.10:FF:000003">
    <property type="entry name" value="isovaleryl-CoA dehydrogenase, mitochondrial"/>
    <property type="match status" value="1"/>
</dbReference>
<evidence type="ECO:0000256" key="22">
    <source>
        <dbReference type="RuleBase" id="RU362125"/>
    </source>
</evidence>
<dbReference type="InterPro" id="IPR037069">
    <property type="entry name" value="AcylCoA_DH/ox_N_sf"/>
</dbReference>
<feature type="active site" description="Proton acceptor" evidence="19">
    <location>
        <position position="291"/>
    </location>
</feature>
<dbReference type="InterPro" id="IPR006089">
    <property type="entry name" value="Acyl-CoA_DH_CS"/>
</dbReference>